<feature type="compositionally biased region" description="Basic and acidic residues" evidence="1">
    <location>
        <begin position="97"/>
        <end position="129"/>
    </location>
</feature>
<dbReference type="OrthoDB" id="39879at10239"/>
<dbReference type="RefSeq" id="YP_009177063.1">
    <property type="nucleotide sequence ID" value="NC_028238.1"/>
</dbReference>
<reference evidence="2 3" key="1">
    <citation type="journal article" date="2015" name="Infect. Genet. Evol.">
        <title>Unique genomic organization of a novel Avipoxvirus detected in turkey (Meleagris gallopavo).</title>
        <authorList>
            <person name="Banyai K."/>
            <person name="Palya V."/>
            <person name="Denes B."/>
            <person name="Glavits R."/>
            <person name="Ivanics E."/>
            <person name="Horvath B."/>
            <person name="Farkas S.L."/>
            <person name="Marton S."/>
            <person name="Balint A."/>
            <person name="Gyuranecz M."/>
            <person name="Erdelyi K."/>
            <person name="Dan A."/>
        </authorList>
    </citation>
    <scope>NUCLEOTIDE SEQUENCE [LARGE SCALE GENOMIC DNA]</scope>
    <source>
        <strain evidence="2 3">TKPV-HU1124/2011</strain>
    </source>
</reference>
<dbReference type="PRINTS" id="PR01217">
    <property type="entry name" value="PRICHEXTENSN"/>
</dbReference>
<dbReference type="GeneID" id="26122732"/>
<feature type="compositionally biased region" description="Pro residues" evidence="1">
    <location>
        <begin position="63"/>
        <end position="96"/>
    </location>
</feature>
<sequence length="129" mass="14715">MEDKLIKEYEKIKGQEAKDVFTKQLLICYGDTRERMTEMFTLFNDVIRALVGTKPSEPKPETPKPPQPEPPKPTPQPEPPKTPQPEPPKTPQPEPPKPTEPKPPTEPKSAEPVDKNRLDFFGSSRRDNF</sequence>
<evidence type="ECO:0000313" key="2">
    <source>
        <dbReference type="EMBL" id="ALA62416.1"/>
    </source>
</evidence>
<accession>A0A0M3PB53</accession>
<organism evidence="2 3">
    <name type="scientific">Turkeypox virus</name>
    <dbReference type="NCBI Taxonomy" id="336486"/>
    <lineage>
        <taxon>Viruses</taxon>
        <taxon>Varidnaviria</taxon>
        <taxon>Bamfordvirae</taxon>
        <taxon>Nucleocytoviricota</taxon>
        <taxon>Pokkesviricetes</taxon>
        <taxon>Chitovirales</taxon>
        <taxon>Poxviridae</taxon>
        <taxon>Chordopoxvirinae</taxon>
        <taxon>Avipoxvirus</taxon>
        <taxon>Avipoxvirus turkeypox</taxon>
    </lineage>
</organism>
<dbReference type="EMBL" id="KP728110">
    <property type="protein sequence ID" value="ALA62416.1"/>
    <property type="molecule type" value="Genomic_DNA"/>
</dbReference>
<dbReference type="Proteomes" id="UP000142477">
    <property type="component" value="Segment"/>
</dbReference>
<feature type="region of interest" description="Disordered" evidence="1">
    <location>
        <begin position="53"/>
        <end position="129"/>
    </location>
</feature>
<dbReference type="KEGG" id="vg:26122732"/>
<proteinExistence type="predicted"/>
<evidence type="ECO:0000256" key="1">
    <source>
        <dbReference type="SAM" id="MobiDB-lite"/>
    </source>
</evidence>
<keyword evidence="3" id="KW-1185">Reference proteome</keyword>
<protein>
    <submittedName>
        <fullName evidence="2">Uncharacterized protein</fullName>
    </submittedName>
</protein>
<name>A0A0M3PB53_9POXV</name>
<evidence type="ECO:0000313" key="3">
    <source>
        <dbReference type="Proteomes" id="UP000142477"/>
    </source>
</evidence>